<feature type="compositionally biased region" description="Acidic residues" evidence="2">
    <location>
        <begin position="462"/>
        <end position="509"/>
    </location>
</feature>
<name>A0A1L9T243_9EURO</name>
<dbReference type="GO" id="GO:0005737">
    <property type="term" value="C:cytoplasm"/>
    <property type="evidence" value="ECO:0007669"/>
    <property type="project" value="TreeGrafter"/>
</dbReference>
<reference evidence="5" key="1">
    <citation type="journal article" date="2017" name="Genome Biol.">
        <title>Comparative genomics reveals high biological diversity and specific adaptations in the industrially and medically important fungal genus Aspergillus.</title>
        <authorList>
            <person name="de Vries R.P."/>
            <person name="Riley R."/>
            <person name="Wiebenga A."/>
            <person name="Aguilar-Osorio G."/>
            <person name="Amillis S."/>
            <person name="Uchima C.A."/>
            <person name="Anderluh G."/>
            <person name="Asadollahi M."/>
            <person name="Askin M."/>
            <person name="Barry K."/>
            <person name="Battaglia E."/>
            <person name="Bayram O."/>
            <person name="Benocci T."/>
            <person name="Braus-Stromeyer S.A."/>
            <person name="Caldana C."/>
            <person name="Canovas D."/>
            <person name="Cerqueira G.C."/>
            <person name="Chen F."/>
            <person name="Chen W."/>
            <person name="Choi C."/>
            <person name="Clum A."/>
            <person name="Dos Santos R.A."/>
            <person name="Damasio A.R."/>
            <person name="Diallinas G."/>
            <person name="Emri T."/>
            <person name="Fekete E."/>
            <person name="Flipphi M."/>
            <person name="Freyberg S."/>
            <person name="Gallo A."/>
            <person name="Gournas C."/>
            <person name="Habgood R."/>
            <person name="Hainaut M."/>
            <person name="Harispe M.L."/>
            <person name="Henrissat B."/>
            <person name="Hilden K.S."/>
            <person name="Hope R."/>
            <person name="Hossain A."/>
            <person name="Karabika E."/>
            <person name="Karaffa L."/>
            <person name="Karanyi Z."/>
            <person name="Krasevec N."/>
            <person name="Kuo A."/>
            <person name="Kusch H."/>
            <person name="LaButti K."/>
            <person name="Lagendijk E.L."/>
            <person name="Lapidus A."/>
            <person name="Levasseur A."/>
            <person name="Lindquist E."/>
            <person name="Lipzen A."/>
            <person name="Logrieco A.F."/>
            <person name="MacCabe A."/>
            <person name="Maekelae M.R."/>
            <person name="Malavazi I."/>
            <person name="Melin P."/>
            <person name="Meyer V."/>
            <person name="Mielnichuk N."/>
            <person name="Miskei M."/>
            <person name="Molnar A.P."/>
            <person name="Mule G."/>
            <person name="Ngan C.Y."/>
            <person name="Orejas M."/>
            <person name="Orosz E."/>
            <person name="Ouedraogo J.P."/>
            <person name="Overkamp K.M."/>
            <person name="Park H.-S."/>
            <person name="Perrone G."/>
            <person name="Piumi F."/>
            <person name="Punt P.J."/>
            <person name="Ram A.F."/>
            <person name="Ramon A."/>
            <person name="Rauscher S."/>
            <person name="Record E."/>
            <person name="Riano-Pachon D.M."/>
            <person name="Robert V."/>
            <person name="Roehrig J."/>
            <person name="Ruller R."/>
            <person name="Salamov A."/>
            <person name="Salih N.S."/>
            <person name="Samson R.A."/>
            <person name="Sandor E."/>
            <person name="Sanguinetti M."/>
            <person name="Schuetze T."/>
            <person name="Sepcic K."/>
            <person name="Shelest E."/>
            <person name="Sherlock G."/>
            <person name="Sophianopoulou V."/>
            <person name="Squina F.M."/>
            <person name="Sun H."/>
            <person name="Susca A."/>
            <person name="Todd R.B."/>
            <person name="Tsang A."/>
            <person name="Unkles S.E."/>
            <person name="van de Wiele N."/>
            <person name="van Rossen-Uffink D."/>
            <person name="Oliveira J.V."/>
            <person name="Vesth T.C."/>
            <person name="Visser J."/>
            <person name="Yu J.-H."/>
            <person name="Zhou M."/>
            <person name="Andersen M.R."/>
            <person name="Archer D.B."/>
            <person name="Baker S.E."/>
            <person name="Benoit I."/>
            <person name="Brakhage A.A."/>
            <person name="Braus G.H."/>
            <person name="Fischer R."/>
            <person name="Frisvad J.C."/>
            <person name="Goldman G.H."/>
            <person name="Houbraken J."/>
            <person name="Oakley B."/>
            <person name="Pocsi I."/>
            <person name="Scazzocchio C."/>
            <person name="Seiboth B."/>
            <person name="vanKuyk P.A."/>
            <person name="Wortman J."/>
            <person name="Dyer P.S."/>
            <person name="Grigoriev I.V."/>
        </authorList>
    </citation>
    <scope>NUCLEOTIDE SEQUENCE [LARGE SCALE GENOMIC DNA]</scope>
    <source>
        <strain evidence="5">CBS 593.65</strain>
    </source>
</reference>
<dbReference type="EMBL" id="KV878597">
    <property type="protein sequence ID" value="OJJ53465.1"/>
    <property type="molecule type" value="Genomic_DNA"/>
</dbReference>
<keyword evidence="5" id="KW-1185">Reference proteome</keyword>
<dbReference type="InterPro" id="IPR050593">
    <property type="entry name" value="LovG"/>
</dbReference>
<protein>
    <recommendedName>
        <fullName evidence="3">Serine hydrolase domain-containing protein</fullName>
    </recommendedName>
</protein>
<dbReference type="VEuPathDB" id="FungiDB:ASPSYDRAFT_162273"/>
<proteinExistence type="predicted"/>
<evidence type="ECO:0000313" key="4">
    <source>
        <dbReference type="EMBL" id="OJJ53465.1"/>
    </source>
</evidence>
<organism evidence="4 5">
    <name type="scientific">Aspergillus sydowii CBS 593.65</name>
    <dbReference type="NCBI Taxonomy" id="1036612"/>
    <lineage>
        <taxon>Eukaryota</taxon>
        <taxon>Fungi</taxon>
        <taxon>Dikarya</taxon>
        <taxon>Ascomycota</taxon>
        <taxon>Pezizomycotina</taxon>
        <taxon>Eurotiomycetes</taxon>
        <taxon>Eurotiomycetidae</taxon>
        <taxon>Eurotiales</taxon>
        <taxon>Aspergillaceae</taxon>
        <taxon>Aspergillus</taxon>
        <taxon>Aspergillus subgen. Nidulantes</taxon>
    </lineage>
</organism>
<feature type="domain" description="Serine hydrolase" evidence="3">
    <location>
        <begin position="48"/>
        <end position="292"/>
    </location>
</feature>
<accession>A0A1L9T243</accession>
<gene>
    <name evidence="4" type="ORF">ASPSYDRAFT_162273</name>
</gene>
<feature type="compositionally biased region" description="Basic and acidic residues" evidence="2">
    <location>
        <begin position="398"/>
        <end position="408"/>
    </location>
</feature>
<evidence type="ECO:0000256" key="1">
    <source>
        <dbReference type="ARBA" id="ARBA00022801"/>
    </source>
</evidence>
<evidence type="ECO:0000256" key="2">
    <source>
        <dbReference type="SAM" id="MobiDB-lite"/>
    </source>
</evidence>
<keyword evidence="1" id="KW-0378">Hydrolase</keyword>
<dbReference type="InterPro" id="IPR029058">
    <property type="entry name" value="AB_hydrolase_fold"/>
</dbReference>
<feature type="region of interest" description="Disordered" evidence="2">
    <location>
        <begin position="308"/>
        <end position="519"/>
    </location>
</feature>
<dbReference type="GO" id="GO:0005634">
    <property type="term" value="C:nucleus"/>
    <property type="evidence" value="ECO:0007669"/>
    <property type="project" value="TreeGrafter"/>
</dbReference>
<dbReference type="GeneID" id="63759147"/>
<dbReference type="GO" id="GO:0016787">
    <property type="term" value="F:hydrolase activity"/>
    <property type="evidence" value="ECO:0007669"/>
    <property type="project" value="UniProtKB-KW"/>
</dbReference>
<dbReference type="PANTHER" id="PTHR48070:SF7">
    <property type="entry name" value="SERINE HYDROLASE FSH DOMAIN-CONTAINING PROTEIN-RELATED"/>
    <property type="match status" value="1"/>
</dbReference>
<evidence type="ECO:0000259" key="3">
    <source>
        <dbReference type="Pfam" id="PF03959"/>
    </source>
</evidence>
<dbReference type="InterPro" id="IPR005645">
    <property type="entry name" value="FSH-like_dom"/>
</dbReference>
<dbReference type="Gene3D" id="3.40.50.1820">
    <property type="entry name" value="alpha/beta hydrolase"/>
    <property type="match status" value="1"/>
</dbReference>
<dbReference type="Pfam" id="PF03959">
    <property type="entry name" value="FSH1"/>
    <property type="match status" value="1"/>
</dbReference>
<dbReference type="Proteomes" id="UP000184356">
    <property type="component" value="Unassembled WGS sequence"/>
</dbReference>
<sequence length="519" mass="57342">MPKILCLHGHGTSGSIFKSQTGTSFTPPVLPPKHISITETNLTAIPTTAAFRSKLPPSYTFDFISAPHPSAPAPGIKAIYRDSPTYTWFREPTPTGLRDAHNCVLEYVKKNGPYDAVMGFSQGCSLIATMALYCAFDGRDGYGDGYGDGFPFRAAVFICGGVPLYALRDLGLDVSDRAEEINKETGALLNGTAGKLSTFAADPTLVKRGVGLWDGNGDALVHDPDPVNRPGREDVFGLDFTAFPGWARIGIPTVHVYGCKDPRWPSGIQLAEFCPDRVEFDHGGGHDIPRVSGVSERIAELLREEVKNEVQQGDKGGKPGQWSARKAQLTASEYKARGGDYTTSKEEKKPEQKNLDKWTGEEWQTKEGSGTAKQDDGTRKRYLPKKAWEELDEGEKEETEKKKEEGSKKGKQFVGNTAPAKRKRKEVSKDKKDEGEAEDESEEEAVDEAEDESGGEEKPAADDDAVREEEEDDEEEEKEEEEEDEREEDEEDEDQELGNDAEVDTPEGEQPDKKRRKKD</sequence>
<dbReference type="PANTHER" id="PTHR48070">
    <property type="entry name" value="ESTERASE OVCA2"/>
    <property type="match status" value="1"/>
</dbReference>
<evidence type="ECO:0000313" key="5">
    <source>
        <dbReference type="Proteomes" id="UP000184356"/>
    </source>
</evidence>
<dbReference type="SUPFAM" id="SSF53474">
    <property type="entry name" value="alpha/beta-Hydrolases"/>
    <property type="match status" value="1"/>
</dbReference>
<dbReference type="STRING" id="1036612.A0A1L9T243"/>
<dbReference type="OrthoDB" id="2094269at2759"/>
<dbReference type="GO" id="GO:0019748">
    <property type="term" value="P:secondary metabolic process"/>
    <property type="evidence" value="ECO:0007669"/>
    <property type="project" value="TreeGrafter"/>
</dbReference>
<feature type="compositionally biased region" description="Acidic residues" evidence="2">
    <location>
        <begin position="435"/>
        <end position="454"/>
    </location>
</feature>
<dbReference type="RefSeq" id="XP_040697271.1">
    <property type="nucleotide sequence ID" value="XM_040843074.1"/>
</dbReference>
<feature type="compositionally biased region" description="Basic and acidic residues" evidence="2">
    <location>
        <begin position="334"/>
        <end position="365"/>
    </location>
</feature>
<dbReference type="AlphaFoldDB" id="A0A1L9T243"/>